<protein>
    <submittedName>
        <fullName evidence="2">Uncharacterized protein</fullName>
    </submittedName>
</protein>
<sequence length="72" mass="7438">MPSASTGTPVTRAPRERKSRRAGGRVAGFLDRDAVARPDQDAGAAVARMLGPLPLTALVLGWGGAATPYRPP</sequence>
<reference evidence="3" key="1">
    <citation type="journal article" date="2019" name="Int. J. Syst. Evol. Microbiol.">
        <title>The Global Catalogue of Microorganisms (GCM) 10K type strain sequencing project: providing services to taxonomists for standard genome sequencing and annotation.</title>
        <authorList>
            <consortium name="The Broad Institute Genomics Platform"/>
            <consortium name="The Broad Institute Genome Sequencing Center for Infectious Disease"/>
            <person name="Wu L."/>
            <person name="Ma J."/>
        </authorList>
    </citation>
    <scope>NUCLEOTIDE SEQUENCE [LARGE SCALE GENOMIC DNA]</scope>
    <source>
        <strain evidence="3">JCM 9373</strain>
    </source>
</reference>
<accession>A0ABP6NCK2</accession>
<proteinExistence type="predicted"/>
<gene>
    <name evidence="2" type="ORF">GCM10010466_38520</name>
</gene>
<comment type="caution">
    <text evidence="2">The sequence shown here is derived from an EMBL/GenBank/DDBJ whole genome shotgun (WGS) entry which is preliminary data.</text>
</comment>
<keyword evidence="3" id="KW-1185">Reference proteome</keyword>
<name>A0ABP6NCK2_9ACTN</name>
<dbReference type="EMBL" id="BAAAUT010000030">
    <property type="protein sequence ID" value="GAA3143784.1"/>
    <property type="molecule type" value="Genomic_DNA"/>
</dbReference>
<evidence type="ECO:0000313" key="3">
    <source>
        <dbReference type="Proteomes" id="UP001500320"/>
    </source>
</evidence>
<evidence type="ECO:0000313" key="2">
    <source>
        <dbReference type="EMBL" id="GAA3143784.1"/>
    </source>
</evidence>
<feature type="region of interest" description="Disordered" evidence="1">
    <location>
        <begin position="1"/>
        <end position="23"/>
    </location>
</feature>
<dbReference type="Proteomes" id="UP001500320">
    <property type="component" value="Unassembled WGS sequence"/>
</dbReference>
<evidence type="ECO:0000256" key="1">
    <source>
        <dbReference type="SAM" id="MobiDB-lite"/>
    </source>
</evidence>
<organism evidence="2 3">
    <name type="scientific">Planomonospora alba</name>
    <dbReference type="NCBI Taxonomy" id="161354"/>
    <lineage>
        <taxon>Bacteria</taxon>
        <taxon>Bacillati</taxon>
        <taxon>Actinomycetota</taxon>
        <taxon>Actinomycetes</taxon>
        <taxon>Streptosporangiales</taxon>
        <taxon>Streptosporangiaceae</taxon>
        <taxon>Planomonospora</taxon>
    </lineage>
</organism>